<accession>A0A0A9A2P9</accession>
<reference evidence="1" key="1">
    <citation type="submission" date="2014-09" db="EMBL/GenBank/DDBJ databases">
        <authorList>
            <person name="Magalhaes I.L.F."/>
            <person name="Oliveira U."/>
            <person name="Santos F.R."/>
            <person name="Vidigal T.H.D.A."/>
            <person name="Brescovit A.D."/>
            <person name="Santos A.J."/>
        </authorList>
    </citation>
    <scope>NUCLEOTIDE SEQUENCE</scope>
    <source>
        <tissue evidence="1">Shoot tissue taken approximately 20 cm above the soil surface</tissue>
    </source>
</reference>
<sequence length="22" mass="2728">MPIEVLWRKKFPKNNLTRSRTL</sequence>
<dbReference type="EMBL" id="GBRH01254615">
    <property type="protein sequence ID" value="JAD43280.1"/>
    <property type="molecule type" value="Transcribed_RNA"/>
</dbReference>
<organism evidence="1">
    <name type="scientific">Arundo donax</name>
    <name type="common">Giant reed</name>
    <name type="synonym">Donax arundinaceus</name>
    <dbReference type="NCBI Taxonomy" id="35708"/>
    <lineage>
        <taxon>Eukaryota</taxon>
        <taxon>Viridiplantae</taxon>
        <taxon>Streptophyta</taxon>
        <taxon>Embryophyta</taxon>
        <taxon>Tracheophyta</taxon>
        <taxon>Spermatophyta</taxon>
        <taxon>Magnoliopsida</taxon>
        <taxon>Liliopsida</taxon>
        <taxon>Poales</taxon>
        <taxon>Poaceae</taxon>
        <taxon>PACMAD clade</taxon>
        <taxon>Arundinoideae</taxon>
        <taxon>Arundineae</taxon>
        <taxon>Arundo</taxon>
    </lineage>
</organism>
<name>A0A0A9A2P9_ARUDO</name>
<evidence type="ECO:0000313" key="1">
    <source>
        <dbReference type="EMBL" id="JAD43280.1"/>
    </source>
</evidence>
<protein>
    <submittedName>
        <fullName evidence="1">Uncharacterized protein</fullName>
    </submittedName>
</protein>
<dbReference type="AlphaFoldDB" id="A0A0A9A2P9"/>
<reference evidence="1" key="2">
    <citation type="journal article" date="2015" name="Data Brief">
        <title>Shoot transcriptome of the giant reed, Arundo donax.</title>
        <authorList>
            <person name="Barrero R.A."/>
            <person name="Guerrero F.D."/>
            <person name="Moolhuijzen P."/>
            <person name="Goolsby J.A."/>
            <person name="Tidwell J."/>
            <person name="Bellgard S.E."/>
            <person name="Bellgard M.I."/>
        </authorList>
    </citation>
    <scope>NUCLEOTIDE SEQUENCE</scope>
    <source>
        <tissue evidence="1">Shoot tissue taken approximately 20 cm above the soil surface</tissue>
    </source>
</reference>
<proteinExistence type="predicted"/>